<dbReference type="PANTHER" id="PTHR11101:SF80">
    <property type="entry name" value="PHOSPHATE TRANSPORTER"/>
    <property type="match status" value="1"/>
</dbReference>
<comment type="caution">
    <text evidence="8">The sequence shown here is derived from an EMBL/GenBank/DDBJ whole genome shotgun (WGS) entry which is preliminary data.</text>
</comment>
<name>A0A9N8V141_FUNMO</name>
<dbReference type="GO" id="GO:0005315">
    <property type="term" value="F:phosphate transmembrane transporter activity"/>
    <property type="evidence" value="ECO:0007669"/>
    <property type="project" value="InterPro"/>
</dbReference>
<keyword evidence="5 7" id="KW-1133">Transmembrane helix</keyword>
<keyword evidence="2 7" id="KW-0813">Transport</keyword>
<feature type="transmembrane region" description="Helical" evidence="7">
    <location>
        <begin position="449"/>
        <end position="468"/>
    </location>
</feature>
<dbReference type="AlphaFoldDB" id="A0A9N8V141"/>
<keyword evidence="3 7" id="KW-0592">Phosphate transport</keyword>
<accession>A0A9N8V141</accession>
<dbReference type="PANTHER" id="PTHR11101">
    <property type="entry name" value="PHOSPHATE TRANSPORTER"/>
    <property type="match status" value="1"/>
</dbReference>
<dbReference type="EMBL" id="CAJVPP010000007">
    <property type="protein sequence ID" value="CAG8434450.1"/>
    <property type="molecule type" value="Genomic_DNA"/>
</dbReference>
<evidence type="ECO:0000256" key="2">
    <source>
        <dbReference type="ARBA" id="ARBA00022448"/>
    </source>
</evidence>
<protein>
    <recommendedName>
        <fullName evidence="7">Phosphate transporter</fullName>
    </recommendedName>
</protein>
<gene>
    <name evidence="8" type="ORF">FMOSSE_LOCUS87</name>
</gene>
<proteinExistence type="inferred from homology"/>
<feature type="transmembrane region" description="Helical" evidence="7">
    <location>
        <begin position="395"/>
        <end position="414"/>
    </location>
</feature>
<feature type="transmembrane region" description="Helical" evidence="7">
    <location>
        <begin position="86"/>
        <end position="105"/>
    </location>
</feature>
<evidence type="ECO:0000256" key="3">
    <source>
        <dbReference type="ARBA" id="ARBA00022592"/>
    </source>
</evidence>
<keyword evidence="9" id="KW-1185">Reference proteome</keyword>
<feature type="transmembrane region" description="Helical" evidence="7">
    <location>
        <begin position="480"/>
        <end position="508"/>
    </location>
</feature>
<evidence type="ECO:0000256" key="6">
    <source>
        <dbReference type="ARBA" id="ARBA00023136"/>
    </source>
</evidence>
<dbReference type="InterPro" id="IPR001204">
    <property type="entry name" value="Phos_transporter"/>
</dbReference>
<evidence type="ECO:0000256" key="1">
    <source>
        <dbReference type="ARBA" id="ARBA00004141"/>
    </source>
</evidence>
<dbReference type="GO" id="GO:0035435">
    <property type="term" value="P:phosphate ion transmembrane transport"/>
    <property type="evidence" value="ECO:0007669"/>
    <property type="project" value="TreeGrafter"/>
</dbReference>
<dbReference type="Proteomes" id="UP000789375">
    <property type="component" value="Unassembled WGS sequence"/>
</dbReference>
<feature type="transmembrane region" description="Helical" evidence="7">
    <location>
        <begin position="147"/>
        <end position="171"/>
    </location>
</feature>
<keyword evidence="4 7" id="KW-0812">Transmembrane</keyword>
<keyword evidence="6 7" id="KW-0472">Membrane</keyword>
<feature type="transmembrane region" description="Helical" evidence="7">
    <location>
        <begin position="183"/>
        <end position="203"/>
    </location>
</feature>
<reference evidence="8" key="1">
    <citation type="submission" date="2021-06" db="EMBL/GenBank/DDBJ databases">
        <authorList>
            <person name="Kallberg Y."/>
            <person name="Tangrot J."/>
            <person name="Rosling A."/>
        </authorList>
    </citation>
    <scope>NUCLEOTIDE SEQUENCE</scope>
    <source>
        <strain evidence="8">87-6 pot B 2015</strain>
    </source>
</reference>
<comment type="similarity">
    <text evidence="7">Belongs to the inorganic phosphate transporter (PiT) (TC 2.A.20) family.</text>
</comment>
<organism evidence="8 9">
    <name type="scientific">Funneliformis mosseae</name>
    <name type="common">Endomycorrhizal fungus</name>
    <name type="synonym">Glomus mosseae</name>
    <dbReference type="NCBI Taxonomy" id="27381"/>
    <lineage>
        <taxon>Eukaryota</taxon>
        <taxon>Fungi</taxon>
        <taxon>Fungi incertae sedis</taxon>
        <taxon>Mucoromycota</taxon>
        <taxon>Glomeromycotina</taxon>
        <taxon>Glomeromycetes</taxon>
        <taxon>Glomerales</taxon>
        <taxon>Glomeraceae</taxon>
        <taxon>Funneliformis</taxon>
    </lineage>
</organism>
<sequence>MEPHSYVWLLIIGGIVAFAAGFGIGANDVANSFSSSVGSKTLTLKQACIIAIFTEFFGAFLLGANTSETIRGGIIKISLFQNNPDLLMLAMVCALIGSALWVIFASIRGWPVSTTHSIVGAMAGVGISAFGWKAIDWSFNGITKIIVFWFISPIIAGVVVSTFFLTAKYLILVHQDSSFRRALIAVPIYITFTIAINIFYLLFKGDPSLNLENLQPYVVAIIVGSVAIIVSVLSHFFYAKYLKRKIIGKETGLKWYHIFVVPFIGPRYDNDTERGTNDDQNGKQEGIVIEENVNNSPKNIFQAAFTAIGNYVARGISKEVADYKAHDNIELHDAAVKYDPNTEQLYSFLQILTASLASFSHGSNDVSNAIGPLITIYLIYDSGVVEPPGTTSVPIWILALGGIAIDVGLVLYGYHVMRSLGNQIIYNSPSRGFSIELGTSLTVLTASKIGLPISTTHCVTIATAAIGLCNGNAKALNWKLLASCFFSWGLTVPVSALIAGGIFAFTAYAPSAPT</sequence>
<dbReference type="GO" id="GO:0016020">
    <property type="term" value="C:membrane"/>
    <property type="evidence" value="ECO:0007669"/>
    <property type="project" value="UniProtKB-SubCell"/>
</dbReference>
<evidence type="ECO:0000256" key="7">
    <source>
        <dbReference type="RuleBase" id="RU363058"/>
    </source>
</evidence>
<comment type="subcellular location">
    <subcellularLocation>
        <location evidence="1 7">Membrane</location>
        <topology evidence="1 7">Multi-pass membrane protein</topology>
    </subcellularLocation>
</comment>
<comment type="function">
    <text evidence="7">Sodium-phosphate symporter.</text>
</comment>
<feature type="transmembrane region" description="Helical" evidence="7">
    <location>
        <begin position="215"/>
        <end position="239"/>
    </location>
</feature>
<feature type="transmembrane region" description="Helical" evidence="7">
    <location>
        <begin position="47"/>
        <end position="66"/>
    </location>
</feature>
<evidence type="ECO:0000256" key="4">
    <source>
        <dbReference type="ARBA" id="ARBA00022692"/>
    </source>
</evidence>
<evidence type="ECO:0000313" key="9">
    <source>
        <dbReference type="Proteomes" id="UP000789375"/>
    </source>
</evidence>
<dbReference type="Pfam" id="PF01384">
    <property type="entry name" value="PHO4"/>
    <property type="match status" value="1"/>
</dbReference>
<feature type="transmembrane region" description="Helical" evidence="7">
    <location>
        <begin position="6"/>
        <end position="26"/>
    </location>
</feature>
<evidence type="ECO:0000256" key="5">
    <source>
        <dbReference type="ARBA" id="ARBA00022989"/>
    </source>
</evidence>
<evidence type="ECO:0000313" key="8">
    <source>
        <dbReference type="EMBL" id="CAG8434450.1"/>
    </source>
</evidence>